<dbReference type="EMBL" id="GBRH01230878">
    <property type="protein sequence ID" value="JAD67017.1"/>
    <property type="molecule type" value="Transcribed_RNA"/>
</dbReference>
<dbReference type="AlphaFoldDB" id="A0A0A9C687"/>
<evidence type="ECO:0000256" key="1">
    <source>
        <dbReference type="SAM" id="MobiDB-lite"/>
    </source>
</evidence>
<organism evidence="2">
    <name type="scientific">Arundo donax</name>
    <name type="common">Giant reed</name>
    <name type="synonym">Donax arundinaceus</name>
    <dbReference type="NCBI Taxonomy" id="35708"/>
    <lineage>
        <taxon>Eukaryota</taxon>
        <taxon>Viridiplantae</taxon>
        <taxon>Streptophyta</taxon>
        <taxon>Embryophyta</taxon>
        <taxon>Tracheophyta</taxon>
        <taxon>Spermatophyta</taxon>
        <taxon>Magnoliopsida</taxon>
        <taxon>Liliopsida</taxon>
        <taxon>Poales</taxon>
        <taxon>Poaceae</taxon>
        <taxon>PACMAD clade</taxon>
        <taxon>Arundinoideae</taxon>
        <taxon>Arundineae</taxon>
        <taxon>Arundo</taxon>
    </lineage>
</organism>
<evidence type="ECO:0000313" key="2">
    <source>
        <dbReference type="EMBL" id="JAD67017.1"/>
    </source>
</evidence>
<accession>A0A0A9C687</accession>
<reference evidence="2" key="2">
    <citation type="journal article" date="2015" name="Data Brief">
        <title>Shoot transcriptome of the giant reed, Arundo donax.</title>
        <authorList>
            <person name="Barrero R.A."/>
            <person name="Guerrero F.D."/>
            <person name="Moolhuijzen P."/>
            <person name="Goolsby J.A."/>
            <person name="Tidwell J."/>
            <person name="Bellgard S.E."/>
            <person name="Bellgard M.I."/>
        </authorList>
    </citation>
    <scope>NUCLEOTIDE SEQUENCE</scope>
    <source>
        <tissue evidence="2">Shoot tissue taken approximately 20 cm above the soil surface</tissue>
    </source>
</reference>
<name>A0A0A9C687_ARUDO</name>
<proteinExistence type="predicted"/>
<feature type="region of interest" description="Disordered" evidence="1">
    <location>
        <begin position="17"/>
        <end position="48"/>
    </location>
</feature>
<feature type="compositionally biased region" description="Basic and acidic residues" evidence="1">
    <location>
        <begin position="19"/>
        <end position="42"/>
    </location>
</feature>
<protein>
    <submittedName>
        <fullName evidence="2">Uncharacterized protein</fullName>
    </submittedName>
</protein>
<sequence length="94" mass="10153">MRACGSGWHSCRCWRRRGRGGDFGRGDGDLAARSEGDSRGRCGNEASWSGKTEMRAAAGIRRALPELVDGGGVAGWRRWRRDFAGTEARGRAAA</sequence>
<reference evidence="2" key="1">
    <citation type="submission" date="2014-09" db="EMBL/GenBank/DDBJ databases">
        <authorList>
            <person name="Magalhaes I.L.F."/>
            <person name="Oliveira U."/>
            <person name="Santos F.R."/>
            <person name="Vidigal T.H.D.A."/>
            <person name="Brescovit A.D."/>
            <person name="Santos A.J."/>
        </authorList>
    </citation>
    <scope>NUCLEOTIDE SEQUENCE</scope>
    <source>
        <tissue evidence="2">Shoot tissue taken approximately 20 cm above the soil surface</tissue>
    </source>
</reference>